<dbReference type="Proteomes" id="UP000031488">
    <property type="component" value="Unassembled WGS sequence"/>
</dbReference>
<organism evidence="3 4">
    <name type="scientific">Brevibacterium linens</name>
    <dbReference type="NCBI Taxonomy" id="1703"/>
    <lineage>
        <taxon>Bacteria</taxon>
        <taxon>Bacillati</taxon>
        <taxon>Actinomycetota</taxon>
        <taxon>Actinomycetes</taxon>
        <taxon>Micrococcales</taxon>
        <taxon>Brevibacteriaceae</taxon>
        <taxon>Brevibacterium</taxon>
    </lineage>
</organism>
<dbReference type="AlphaFoldDB" id="A0A0B9AK54"/>
<protein>
    <submittedName>
        <fullName evidence="3">Uncharacterized protein</fullName>
    </submittedName>
</protein>
<evidence type="ECO:0000313" key="3">
    <source>
        <dbReference type="EMBL" id="KHS51124.1"/>
    </source>
</evidence>
<sequence length="96" mass="10489">MRGMAPTNTPKKKSTGGKPTSTVSYKDAIKVGAVCAIVTLVLAIIVTRAWQDGRAFGYAFVYAGAAFVVVSGFTSYLNWMMRKDTQNQDQSYPVMR</sequence>
<proteinExistence type="predicted"/>
<name>A0A0B9AK54_BRELN</name>
<keyword evidence="2" id="KW-0472">Membrane</keyword>
<comment type="caution">
    <text evidence="3">The sequence shown here is derived from an EMBL/GenBank/DDBJ whole genome shotgun (WGS) entry which is preliminary data.</text>
</comment>
<keyword evidence="2" id="KW-1133">Transmembrane helix</keyword>
<gene>
    <name evidence="3" type="ORF">AE0388_3196</name>
</gene>
<dbReference type="EMBL" id="JTJZ01000022">
    <property type="protein sequence ID" value="KHS51124.1"/>
    <property type="molecule type" value="Genomic_DNA"/>
</dbReference>
<reference evidence="3 4" key="1">
    <citation type="submission" date="2014-11" db="EMBL/GenBank/DDBJ databases">
        <title>Draft Genome Sequence of Brevibacterium linens AE038-8.</title>
        <authorList>
            <person name="Maizel D."/>
            <person name="Utturkar S.M."/>
            <person name="Brown S.D."/>
            <person name="Ferrero M."/>
            <person name="Rosen B.P."/>
        </authorList>
    </citation>
    <scope>NUCLEOTIDE SEQUENCE [LARGE SCALE GENOMIC DNA]</scope>
    <source>
        <strain evidence="3 4">AE038-8</strain>
    </source>
</reference>
<feature type="transmembrane region" description="Helical" evidence="2">
    <location>
        <begin position="56"/>
        <end position="77"/>
    </location>
</feature>
<accession>A0A0B9AK54</accession>
<dbReference type="PATRIC" id="fig|1703.6.peg.3152"/>
<feature type="region of interest" description="Disordered" evidence="1">
    <location>
        <begin position="1"/>
        <end position="22"/>
    </location>
</feature>
<keyword evidence="2" id="KW-0812">Transmembrane</keyword>
<evidence type="ECO:0000313" key="4">
    <source>
        <dbReference type="Proteomes" id="UP000031488"/>
    </source>
</evidence>
<keyword evidence="4" id="KW-1185">Reference proteome</keyword>
<evidence type="ECO:0000256" key="2">
    <source>
        <dbReference type="SAM" id="Phobius"/>
    </source>
</evidence>
<feature type="transmembrane region" description="Helical" evidence="2">
    <location>
        <begin position="28"/>
        <end position="50"/>
    </location>
</feature>
<evidence type="ECO:0000256" key="1">
    <source>
        <dbReference type="SAM" id="MobiDB-lite"/>
    </source>
</evidence>